<protein>
    <submittedName>
        <fullName evidence="2">Uncharacterized protein</fullName>
    </submittedName>
</protein>
<accession>A0A927BII1</accession>
<dbReference type="EMBL" id="JACWUS010000001">
    <property type="protein sequence ID" value="MBD2827392.1"/>
    <property type="molecule type" value="Genomic_DNA"/>
</dbReference>
<comment type="caution">
    <text evidence="2">The sequence shown here is derived from an EMBL/GenBank/DDBJ whole genome shotgun (WGS) entry which is preliminary data.</text>
</comment>
<evidence type="ECO:0000256" key="1">
    <source>
        <dbReference type="SAM" id="MobiDB-lite"/>
    </source>
</evidence>
<organism evidence="2">
    <name type="scientific">Streptomyces globisporus</name>
    <dbReference type="NCBI Taxonomy" id="1908"/>
    <lineage>
        <taxon>Bacteria</taxon>
        <taxon>Bacillati</taxon>
        <taxon>Actinomycetota</taxon>
        <taxon>Actinomycetes</taxon>
        <taxon>Kitasatosporales</taxon>
        <taxon>Streptomycetaceae</taxon>
        <taxon>Streptomyces</taxon>
    </lineage>
</organism>
<evidence type="ECO:0000313" key="2">
    <source>
        <dbReference type="EMBL" id="MBD2827392.1"/>
    </source>
</evidence>
<gene>
    <name evidence="2" type="ORF">ID875_01145</name>
</gene>
<name>A0A927BII1_STRGL</name>
<feature type="region of interest" description="Disordered" evidence="1">
    <location>
        <begin position="1"/>
        <end position="20"/>
    </location>
</feature>
<proteinExistence type="predicted"/>
<sequence length="54" mass="5395">MQNILPGRSWVGSSSSPRSSALVCAPSANAAAVAASRAGGCEPSPERLDLSRPA</sequence>
<dbReference type="AlphaFoldDB" id="A0A927BII1"/>
<reference evidence="2" key="1">
    <citation type="journal article" date="2020" name="PLoS ONE">
        <title>Isolation and characterization of Streptomyces bacteriophages and Streptomyces strains encoding biosynthetic arsenals: Streptomyces strains and phages for antibiotic discovery.</title>
        <authorList>
            <person name="Montano E.T."/>
            <person name="Nideffer J.F."/>
            <person name="Brumage L."/>
            <person name="Erb M."/>
            <person name="Derman A.I."/>
            <person name="Davis J.P."/>
            <person name="Estrada E."/>
            <person name="Fu S."/>
            <person name="Le D."/>
            <person name="Vuppala A."/>
            <person name="Tran C."/>
            <person name="Luterstein E."/>
            <person name="Lakkaraju S."/>
            <person name="Panchagnula S."/>
            <person name="Ren C."/>
            <person name="Doan J."/>
            <person name="Tran S."/>
            <person name="Soriano J."/>
            <person name="Fujita Y."/>
            <person name="Gutala P."/>
            <person name="Fujii Q."/>
            <person name="Lee M."/>
            <person name="Bui A."/>
            <person name="Villarreal C."/>
            <person name="Shing S.R."/>
            <person name="Kim S."/>
            <person name="Freeman D."/>
            <person name="Racha V."/>
            <person name="Ho A."/>
            <person name="Kumar P."/>
            <person name="Falah K."/>
            <person name="Dawson T."/>
            <person name="Enustun E."/>
            <person name="Prichard A."/>
            <person name="Gomez A."/>
            <person name="Khanna K."/>
            <person name="Trigg S."/>
            <person name="Fernandez L."/>
            <person name="Pogliano K."/>
            <person name="Pogliano J."/>
        </authorList>
    </citation>
    <scope>NUCLEOTIDE SEQUENCE</scope>
    <source>
        <strain evidence="2">QF2</strain>
    </source>
</reference>